<accession>A0A1M6I4Z2</accession>
<name>A0A1M6I4Z2_9PROT</name>
<keyword evidence="8" id="KW-1185">Reference proteome</keyword>
<evidence type="ECO:0000259" key="6">
    <source>
        <dbReference type="PROSITE" id="PS50893"/>
    </source>
</evidence>
<evidence type="ECO:0000313" key="7">
    <source>
        <dbReference type="EMBL" id="SHJ29509.1"/>
    </source>
</evidence>
<feature type="domain" description="ABC transporter" evidence="6">
    <location>
        <begin position="2"/>
        <end position="234"/>
    </location>
</feature>
<evidence type="ECO:0000256" key="2">
    <source>
        <dbReference type="ARBA" id="ARBA00022448"/>
    </source>
</evidence>
<dbReference type="InterPro" id="IPR030660">
    <property type="entry name" value="ABC_branched_ATPase_LivF/BraG"/>
</dbReference>
<dbReference type="InterPro" id="IPR027417">
    <property type="entry name" value="P-loop_NTPase"/>
</dbReference>
<dbReference type="Proteomes" id="UP000184387">
    <property type="component" value="Unassembled WGS sequence"/>
</dbReference>
<evidence type="ECO:0000256" key="1">
    <source>
        <dbReference type="ARBA" id="ARBA00005417"/>
    </source>
</evidence>
<dbReference type="SUPFAM" id="SSF52540">
    <property type="entry name" value="P-loop containing nucleoside triphosphate hydrolases"/>
    <property type="match status" value="1"/>
</dbReference>
<dbReference type="InterPro" id="IPR052156">
    <property type="entry name" value="BCAA_Transport_ATP-bd_LivF"/>
</dbReference>
<dbReference type="Gene3D" id="3.40.50.300">
    <property type="entry name" value="P-loop containing nucleotide triphosphate hydrolases"/>
    <property type="match status" value="1"/>
</dbReference>
<dbReference type="STRING" id="198092.SAMN02745194_02219"/>
<dbReference type="PANTHER" id="PTHR43820:SF4">
    <property type="entry name" value="HIGH-AFFINITY BRANCHED-CHAIN AMINO ACID TRANSPORT ATP-BINDING PROTEIN LIVF"/>
    <property type="match status" value="1"/>
</dbReference>
<dbReference type="RefSeq" id="WP_073134692.1">
    <property type="nucleotide sequence ID" value="NZ_FQZF01000011.1"/>
</dbReference>
<dbReference type="PROSITE" id="PS00211">
    <property type="entry name" value="ABC_TRANSPORTER_1"/>
    <property type="match status" value="1"/>
</dbReference>
<dbReference type="AlphaFoldDB" id="A0A1M6I4Z2"/>
<evidence type="ECO:0000256" key="5">
    <source>
        <dbReference type="ARBA" id="ARBA00022970"/>
    </source>
</evidence>
<keyword evidence="4 7" id="KW-0067">ATP-binding</keyword>
<dbReference type="GO" id="GO:0005524">
    <property type="term" value="F:ATP binding"/>
    <property type="evidence" value="ECO:0007669"/>
    <property type="project" value="UniProtKB-KW"/>
</dbReference>
<evidence type="ECO:0000256" key="4">
    <source>
        <dbReference type="ARBA" id="ARBA00022840"/>
    </source>
</evidence>
<dbReference type="Pfam" id="PF00005">
    <property type="entry name" value="ABC_tran"/>
    <property type="match status" value="1"/>
</dbReference>
<dbReference type="CDD" id="cd03224">
    <property type="entry name" value="ABC_TM1139_LivF_branched"/>
    <property type="match status" value="1"/>
</dbReference>
<reference evidence="7 8" key="1">
    <citation type="submission" date="2016-11" db="EMBL/GenBank/DDBJ databases">
        <authorList>
            <person name="Jaros S."/>
            <person name="Januszkiewicz K."/>
            <person name="Wedrychowicz H."/>
        </authorList>
    </citation>
    <scope>NUCLEOTIDE SEQUENCE [LARGE SCALE GENOMIC DNA]</scope>
    <source>
        <strain evidence="7 8">DSM 14916</strain>
    </source>
</reference>
<dbReference type="PIRSF" id="PIRSF039137">
    <property type="entry name" value="ABC_branched_ATPase"/>
    <property type="match status" value="1"/>
</dbReference>
<dbReference type="PROSITE" id="PS50893">
    <property type="entry name" value="ABC_TRANSPORTER_2"/>
    <property type="match status" value="1"/>
</dbReference>
<protein>
    <submittedName>
        <fullName evidence="7">Amino acid/amide ABC transporter ATP-binding protein 2, HAAT family (TC 3.A.1.4.-)</fullName>
    </submittedName>
</protein>
<keyword evidence="2" id="KW-0813">Transport</keyword>
<dbReference type="GO" id="GO:0015807">
    <property type="term" value="P:L-amino acid transport"/>
    <property type="evidence" value="ECO:0007669"/>
    <property type="project" value="TreeGrafter"/>
</dbReference>
<dbReference type="EMBL" id="FQZF01000011">
    <property type="protein sequence ID" value="SHJ29509.1"/>
    <property type="molecule type" value="Genomic_DNA"/>
</dbReference>
<comment type="similarity">
    <text evidence="1">Belongs to the ABC transporter superfamily.</text>
</comment>
<dbReference type="SMART" id="SM00382">
    <property type="entry name" value="AAA"/>
    <property type="match status" value="1"/>
</dbReference>
<dbReference type="InterPro" id="IPR003593">
    <property type="entry name" value="AAA+_ATPase"/>
</dbReference>
<dbReference type="InterPro" id="IPR003439">
    <property type="entry name" value="ABC_transporter-like_ATP-bd"/>
</dbReference>
<sequence>MLRLEDVSVSYGRVAALSGVSLEVRPGELVSLIGANGAGKSTTLKTISGLLRPAAGRITWDGAPIAGLPPGEILRRGIAHCPEGRRVFPHLSVRENLVMGALLRRDSAGIREDLEAMYARFPRLRERAAQAAGTLSGGEQQMLAIARALMSRPRLVMFDEPSLGLAPNLVEQVFEIVQEVRRQGLMVLMVEQNALAALSLCDRAYLLETGRVVRAGTGAELLESSDVREAYLGGRAFAA</sequence>
<dbReference type="GO" id="GO:0016887">
    <property type="term" value="F:ATP hydrolysis activity"/>
    <property type="evidence" value="ECO:0007669"/>
    <property type="project" value="InterPro"/>
</dbReference>
<gene>
    <name evidence="7" type="ORF">SAMN02745194_02219</name>
</gene>
<evidence type="ECO:0000256" key="3">
    <source>
        <dbReference type="ARBA" id="ARBA00022741"/>
    </source>
</evidence>
<organism evidence="7 8">
    <name type="scientific">Muricoccus roseus</name>
    <dbReference type="NCBI Taxonomy" id="198092"/>
    <lineage>
        <taxon>Bacteria</taxon>
        <taxon>Pseudomonadati</taxon>
        <taxon>Pseudomonadota</taxon>
        <taxon>Alphaproteobacteria</taxon>
        <taxon>Acetobacterales</taxon>
        <taxon>Roseomonadaceae</taxon>
        <taxon>Muricoccus</taxon>
    </lineage>
</organism>
<evidence type="ECO:0000313" key="8">
    <source>
        <dbReference type="Proteomes" id="UP000184387"/>
    </source>
</evidence>
<dbReference type="PANTHER" id="PTHR43820">
    <property type="entry name" value="HIGH-AFFINITY BRANCHED-CHAIN AMINO ACID TRANSPORT ATP-BINDING PROTEIN LIVF"/>
    <property type="match status" value="1"/>
</dbReference>
<dbReference type="OrthoDB" id="9775250at2"/>
<proteinExistence type="inferred from homology"/>
<dbReference type="InterPro" id="IPR017871">
    <property type="entry name" value="ABC_transporter-like_CS"/>
</dbReference>
<dbReference type="GO" id="GO:0015658">
    <property type="term" value="F:branched-chain amino acid transmembrane transporter activity"/>
    <property type="evidence" value="ECO:0007669"/>
    <property type="project" value="InterPro"/>
</dbReference>
<keyword evidence="5" id="KW-0029">Amino-acid transport</keyword>
<keyword evidence="3" id="KW-0547">Nucleotide-binding</keyword>